<protein>
    <recommendedName>
        <fullName evidence="1">ISXO2-like transposase domain-containing protein</fullName>
    </recommendedName>
</protein>
<dbReference type="InterPro" id="IPR024445">
    <property type="entry name" value="Tnp_ISXO2-like"/>
</dbReference>
<evidence type="ECO:0000313" key="3">
    <source>
        <dbReference type="Proteomes" id="UP001249851"/>
    </source>
</evidence>
<dbReference type="PANTHER" id="PTHR47163">
    <property type="entry name" value="DDE_TNP_IS1595 DOMAIN-CONTAINING PROTEIN"/>
    <property type="match status" value="1"/>
</dbReference>
<dbReference type="PANTHER" id="PTHR47163:SF2">
    <property type="entry name" value="SI:DKEY-17M8.2"/>
    <property type="match status" value="1"/>
</dbReference>
<comment type="caution">
    <text evidence="2">The sequence shown here is derived from an EMBL/GenBank/DDBJ whole genome shotgun (WGS) entry which is preliminary data.</text>
</comment>
<reference evidence="2" key="2">
    <citation type="journal article" date="2023" name="Science">
        <title>Genomic signatures of disease resistance in endangered staghorn corals.</title>
        <authorList>
            <person name="Vollmer S.V."/>
            <person name="Selwyn J.D."/>
            <person name="Despard B.A."/>
            <person name="Roesel C.L."/>
        </authorList>
    </citation>
    <scope>NUCLEOTIDE SEQUENCE</scope>
    <source>
        <strain evidence="2">K2</strain>
    </source>
</reference>
<dbReference type="InterPro" id="IPR053164">
    <property type="entry name" value="IS1016-like_transposase"/>
</dbReference>
<dbReference type="EMBL" id="JARQWQ010000049">
    <property type="protein sequence ID" value="KAK2557526.1"/>
    <property type="molecule type" value="Genomic_DNA"/>
</dbReference>
<dbReference type="Pfam" id="PF12762">
    <property type="entry name" value="DDE_Tnp_IS1595"/>
    <property type="match status" value="1"/>
</dbReference>
<reference evidence="2" key="1">
    <citation type="journal article" date="2023" name="G3 (Bethesda)">
        <title>Whole genome assembly and annotation of the endangered Caribbean coral Acropora cervicornis.</title>
        <authorList>
            <person name="Selwyn J.D."/>
            <person name="Vollmer S.V."/>
        </authorList>
    </citation>
    <scope>NUCLEOTIDE SEQUENCE</scope>
    <source>
        <strain evidence="2">K2</strain>
    </source>
</reference>
<evidence type="ECO:0000259" key="1">
    <source>
        <dbReference type="SMART" id="SM01126"/>
    </source>
</evidence>
<keyword evidence="3" id="KW-1185">Reference proteome</keyword>
<sequence>MDLNLIIDLERGPRAYLIRWLQMRHLLANPLSCARCNCAMEMKERNDDHIDGRCSGCKKRRSLRANSFFGEFPKVSLGAILRVIFSFTQDDSQRRMAENVNLNRNLVSHICRTLQDFCSMDLQYRPVIPFGGAGAVVKCDESKFNHKAKYNRGRRPARDTWVFGIITAEYSPARGYFTVVDRRDADTLWPIIDQCILPGSEVQTDDWGAYRGLTRLANVQRHRVVVHARNFVDPRTGVHTQEVESCWSQLKLGLKRRKGIRRKDLQSYLDEMMWRQWR</sequence>
<accession>A0AAD9QAV5</accession>
<proteinExistence type="predicted"/>
<dbReference type="SMART" id="SM01126">
    <property type="entry name" value="DDE_Tnp_IS1595"/>
    <property type="match status" value="1"/>
</dbReference>
<dbReference type="AlphaFoldDB" id="A0AAD9QAV5"/>
<feature type="non-terminal residue" evidence="2">
    <location>
        <position position="278"/>
    </location>
</feature>
<name>A0AAD9QAV5_ACRCE</name>
<gene>
    <name evidence="2" type="ORF">P5673_020277</name>
</gene>
<evidence type="ECO:0000313" key="2">
    <source>
        <dbReference type="EMBL" id="KAK2557526.1"/>
    </source>
</evidence>
<organism evidence="2 3">
    <name type="scientific">Acropora cervicornis</name>
    <name type="common">Staghorn coral</name>
    <dbReference type="NCBI Taxonomy" id="6130"/>
    <lineage>
        <taxon>Eukaryota</taxon>
        <taxon>Metazoa</taxon>
        <taxon>Cnidaria</taxon>
        <taxon>Anthozoa</taxon>
        <taxon>Hexacorallia</taxon>
        <taxon>Scleractinia</taxon>
        <taxon>Astrocoeniina</taxon>
        <taxon>Acroporidae</taxon>
        <taxon>Acropora</taxon>
    </lineage>
</organism>
<dbReference type="NCBIfam" id="NF033547">
    <property type="entry name" value="transpos_IS1595"/>
    <property type="match status" value="1"/>
</dbReference>
<dbReference type="Proteomes" id="UP001249851">
    <property type="component" value="Unassembled WGS sequence"/>
</dbReference>
<feature type="domain" description="ISXO2-like transposase" evidence="1">
    <location>
        <begin position="129"/>
        <end position="277"/>
    </location>
</feature>